<dbReference type="RefSeq" id="XP_005722461.1">
    <property type="nucleotide sequence ID" value="XM_005722404.1"/>
</dbReference>
<evidence type="ECO:0000313" key="7">
    <source>
        <dbReference type="RefSeq" id="XP_005722461.1"/>
    </source>
</evidence>
<evidence type="ECO:0000256" key="3">
    <source>
        <dbReference type="ARBA" id="ARBA00022989"/>
    </source>
</evidence>
<organism evidence="6 7">
    <name type="scientific">Pundamilia nyererei</name>
    <dbReference type="NCBI Taxonomy" id="303518"/>
    <lineage>
        <taxon>Eukaryota</taxon>
        <taxon>Metazoa</taxon>
        <taxon>Chordata</taxon>
        <taxon>Craniata</taxon>
        <taxon>Vertebrata</taxon>
        <taxon>Euteleostomi</taxon>
        <taxon>Actinopterygii</taxon>
        <taxon>Neopterygii</taxon>
        <taxon>Teleostei</taxon>
        <taxon>Neoteleostei</taxon>
        <taxon>Acanthomorphata</taxon>
        <taxon>Ovalentaria</taxon>
        <taxon>Cichlomorphae</taxon>
        <taxon>Cichliformes</taxon>
        <taxon>Cichlidae</taxon>
        <taxon>African cichlids</taxon>
        <taxon>Pseudocrenilabrinae</taxon>
        <taxon>Haplochromini</taxon>
        <taxon>Pundamilia</taxon>
    </lineage>
</organism>
<dbReference type="PANTHER" id="PTHR16002">
    <property type="entry name" value="TRANSMEMBRANE PROTEIN 248-LIKE"/>
    <property type="match status" value="1"/>
</dbReference>
<dbReference type="InterPro" id="IPR039587">
    <property type="entry name" value="TMEM248/TMEM219_dom"/>
</dbReference>
<reference evidence="7" key="1">
    <citation type="submission" date="2025-08" db="UniProtKB">
        <authorList>
            <consortium name="RefSeq"/>
        </authorList>
    </citation>
    <scope>IDENTIFICATION</scope>
</reference>
<name>A0A9Y3QKQ3_9CICH</name>
<evidence type="ECO:0000313" key="6">
    <source>
        <dbReference type="Proteomes" id="UP000695023"/>
    </source>
</evidence>
<evidence type="ECO:0000256" key="1">
    <source>
        <dbReference type="ARBA" id="ARBA00004370"/>
    </source>
</evidence>
<keyword evidence="3" id="KW-1133">Transmembrane helix</keyword>
<gene>
    <name evidence="7" type="primary">LOC102199599</name>
</gene>
<feature type="non-terminal residue" evidence="7">
    <location>
        <position position="1"/>
    </location>
</feature>
<keyword evidence="2 7" id="KW-0812">Transmembrane</keyword>
<keyword evidence="6" id="KW-1185">Reference proteome</keyword>
<proteinExistence type="predicted"/>
<sequence>LLNFLLKCRTFVYLSLRNYSGVFYQARRREQAYELEHCTTGCLSVGPRLAFCSQQGRLHLDVSSPHLCFLWSLMMGFWQPLTNLRDYVSQNPPGTTFFLCLLTLAISFICLSFYSNTHTLPNPDITKDWNRVLSSLSTFHLCVKANELNSSVQSPLIKQEEDRKTSVNSAKSPSSVTHLHLKVPLALVTSSSPSVSLRDLSLHTTLRASQLLIGGNENVNLTLEFLSDNGSYTCLTISAPSDLLPTSVRPPECPESEKNISSFYVEASNQLPTLSPTCYSLNFKDDTTLTVMLTQEEQSVAVQHLLDFSVCLLGVCLMLCIAACQPHALKRRNQWNGLNQQSEPLIDS</sequence>
<evidence type="ECO:0000256" key="4">
    <source>
        <dbReference type="ARBA" id="ARBA00023136"/>
    </source>
</evidence>
<keyword evidence="4" id="KW-0472">Membrane</keyword>
<comment type="subcellular location">
    <subcellularLocation>
        <location evidence="1">Membrane</location>
    </subcellularLocation>
</comment>
<evidence type="ECO:0000259" key="5">
    <source>
        <dbReference type="Pfam" id="PF14940"/>
    </source>
</evidence>
<evidence type="ECO:0000256" key="2">
    <source>
        <dbReference type="ARBA" id="ARBA00022692"/>
    </source>
</evidence>
<accession>A0A9Y3QKQ3</accession>
<dbReference type="Pfam" id="PF14940">
    <property type="entry name" value="TMEM219"/>
    <property type="match status" value="1"/>
</dbReference>
<dbReference type="GeneID" id="102199599"/>
<protein>
    <submittedName>
        <fullName evidence="7">Transmembrane protein 248</fullName>
    </submittedName>
</protein>
<dbReference type="InterPro" id="IPR039493">
    <property type="entry name" value="TMEM248/TMEM219"/>
</dbReference>
<feature type="domain" description="TMEM248/TMEM219" evidence="5">
    <location>
        <begin position="84"/>
        <end position="292"/>
    </location>
</feature>
<dbReference type="PANTHER" id="PTHR16002:SF6">
    <property type="entry name" value="INSULIN-LIKE GROWTH FACTOR-BINDING PROTEIN 3 RECEPTOR"/>
    <property type="match status" value="1"/>
</dbReference>
<dbReference type="Proteomes" id="UP000695023">
    <property type="component" value="Unplaced"/>
</dbReference>
<dbReference type="AlphaFoldDB" id="A0A9Y3QKQ3"/>
<dbReference type="GO" id="GO:0016020">
    <property type="term" value="C:membrane"/>
    <property type="evidence" value="ECO:0007669"/>
    <property type="project" value="UniProtKB-SubCell"/>
</dbReference>